<dbReference type="AlphaFoldDB" id="A0A2N9YFK7"/>
<sequence length="261" mass="29135">MNTIRLLIISIMLGACATPNGEAPSVQHGFSSALTGIGILILSPFQIATGLLEGIASVPYYLATGTRQINEGLVQAQAKITLDDTYESAYGKQLTDVPDNGDTGMVFRRMKHATTFFQKILRQYGVEHSENYYLTSIDTANDAGYTLLAVIYRPYQKIQVIDKYKTDSIRSFTAEDRLFYEPFQVDANKNPLDTVIDWAALPNDSLQTQKAQAVLLTLAANAVVINKRSAEYWQIEKRWLNGEYQVITTQRAQHVQGRMGL</sequence>
<feature type="signal peptide" evidence="1">
    <location>
        <begin position="1"/>
        <end position="17"/>
    </location>
</feature>
<evidence type="ECO:0000313" key="3">
    <source>
        <dbReference type="Proteomes" id="UP000234271"/>
    </source>
</evidence>
<dbReference type="PROSITE" id="PS51257">
    <property type="entry name" value="PROKAR_LIPOPROTEIN"/>
    <property type="match status" value="1"/>
</dbReference>
<keyword evidence="1" id="KW-0732">Signal</keyword>
<keyword evidence="3" id="KW-1185">Reference proteome</keyword>
<dbReference type="KEGG" id="blep:AL038_12575"/>
<name>A0A2N9YFK7_9GAMM</name>
<evidence type="ECO:0000313" key="2">
    <source>
        <dbReference type="EMBL" id="AUI69288.1"/>
    </source>
</evidence>
<evidence type="ECO:0000256" key="1">
    <source>
        <dbReference type="SAM" id="SignalP"/>
    </source>
</evidence>
<dbReference type="RefSeq" id="WP_062153342.1">
    <property type="nucleotide sequence ID" value="NZ_CP012373.2"/>
</dbReference>
<dbReference type="EMBL" id="CP018889">
    <property type="protein sequence ID" value="AUI69288.1"/>
    <property type="molecule type" value="Genomic_DNA"/>
</dbReference>
<organism evidence="2 3">
    <name type="scientific">Beggiatoa leptomitoformis</name>
    <dbReference type="NCBI Taxonomy" id="288004"/>
    <lineage>
        <taxon>Bacteria</taxon>
        <taxon>Pseudomonadati</taxon>
        <taxon>Pseudomonadota</taxon>
        <taxon>Gammaproteobacteria</taxon>
        <taxon>Thiotrichales</taxon>
        <taxon>Thiotrichaceae</taxon>
        <taxon>Beggiatoa</taxon>
    </lineage>
</organism>
<feature type="chain" id="PRO_5014627791" description="Lipoprotein" evidence="1">
    <location>
        <begin position="18"/>
        <end position="261"/>
    </location>
</feature>
<evidence type="ECO:0008006" key="4">
    <source>
        <dbReference type="Google" id="ProtNLM"/>
    </source>
</evidence>
<reference evidence="3" key="1">
    <citation type="submission" date="2016-12" db="EMBL/GenBank/DDBJ databases">
        <title>Complete Genome Sequence of Beggiatoa leptomitiformis D-401.</title>
        <authorList>
            <person name="Fomenkov A."/>
            <person name="Vincze T."/>
            <person name="Grabovich M."/>
            <person name="Anton B.P."/>
            <person name="Dubinina G."/>
            <person name="Orlova M."/>
            <person name="Belousova E."/>
            <person name="Roberts R.J."/>
        </authorList>
    </citation>
    <scope>NUCLEOTIDE SEQUENCE [LARGE SCALE GENOMIC DNA]</scope>
    <source>
        <strain evidence="3">D-401</strain>
    </source>
</reference>
<dbReference type="OrthoDB" id="5623625at2"/>
<gene>
    <name evidence="2" type="ORF">BLE401_11690</name>
</gene>
<protein>
    <recommendedName>
        <fullName evidence="4">Lipoprotein</fullName>
    </recommendedName>
</protein>
<dbReference type="Proteomes" id="UP000234271">
    <property type="component" value="Chromosome"/>
</dbReference>
<accession>A0A2N9YFK7</accession>
<proteinExistence type="predicted"/>